<sequence>MTSTELPATVDAVVVGGGPNGLVAANLLADAGWSVLLLEAADDVGGAVRHDEELHPGFRQDTFSAFYPFAAVSPAIRGLDLTSHGLRWTTPPAPLGHPLPGRWALVHRDRHDTAAAMDAEHPGDGEPWLALCRRWDAIGPGLLDLLLSPFPPVRGGARTGLALARHGGLGTVRELLTPALGAGGGRFRGDAARLLVSGSAGHADIPLDAPGSGAFGLIMTMLAQADGFPVPVGGAGELTRAMARRFVALGGELRTGTPVEQVVVRGGRAVGVRAGGREVRARHAVLGAVSVPVLWGSLVPEADHPARVRRGLRHFELDPATVKVDWALSGPVPWATPPAVAPGSFHVGDSPEQMHEATSQVATGLVPAAPYLLAGQMTTTDPTRSPAGTESLWAYTHVPHRVRGDAGEQGLTGRWDAAETERFGDRIQARIEALAPGFGDRVLARRVLGPRELQARNASLVGGAVNGGTSQLHQMLVLRPWPGTGRPTTGVRGLYLASSSAHPGGGVHGAPGANAARAAVLDRRLPGR</sequence>
<dbReference type="SUPFAM" id="SSF51905">
    <property type="entry name" value="FAD/NAD(P)-binding domain"/>
    <property type="match status" value="1"/>
</dbReference>
<dbReference type="InterPro" id="IPR002937">
    <property type="entry name" value="Amino_oxidase"/>
</dbReference>
<dbReference type="Pfam" id="PF13450">
    <property type="entry name" value="NAD_binding_8"/>
    <property type="match status" value="1"/>
</dbReference>
<evidence type="ECO:0000256" key="3">
    <source>
        <dbReference type="ARBA" id="ARBA00040298"/>
    </source>
</evidence>
<gene>
    <name evidence="5" type="ORF">BKA05_000441</name>
</gene>
<accession>A0A7Y9YB13</accession>
<name>A0A7Y9YB13_9ACTN</name>
<keyword evidence="6" id="KW-1185">Reference proteome</keyword>
<protein>
    <recommendedName>
        <fullName evidence="3">Pyridine nucleotide-disulfide oxidoreductase domain-containing protein 2</fullName>
    </recommendedName>
</protein>
<evidence type="ECO:0000256" key="2">
    <source>
        <dbReference type="ARBA" id="ARBA00038825"/>
    </source>
</evidence>
<evidence type="ECO:0000313" key="6">
    <source>
        <dbReference type="Proteomes" id="UP000537326"/>
    </source>
</evidence>
<dbReference type="PANTHER" id="PTHR10668">
    <property type="entry name" value="PHYTOENE DEHYDROGENASE"/>
    <property type="match status" value="1"/>
</dbReference>
<dbReference type="PANTHER" id="PTHR10668:SF105">
    <property type="entry name" value="DEHYDROGENASE-RELATED"/>
    <property type="match status" value="1"/>
</dbReference>
<dbReference type="Pfam" id="PF01593">
    <property type="entry name" value="Amino_oxidase"/>
    <property type="match status" value="1"/>
</dbReference>
<dbReference type="GO" id="GO:0016491">
    <property type="term" value="F:oxidoreductase activity"/>
    <property type="evidence" value="ECO:0007669"/>
    <property type="project" value="InterPro"/>
</dbReference>
<comment type="subunit">
    <text evidence="2">Interacts with COX5B; this interaction may contribute to localize PYROXD2 to the inner face of the inner mitochondrial membrane.</text>
</comment>
<dbReference type="Gene3D" id="3.50.50.60">
    <property type="entry name" value="FAD/NAD(P)-binding domain"/>
    <property type="match status" value="2"/>
</dbReference>
<dbReference type="AlphaFoldDB" id="A0A7Y9YB13"/>
<evidence type="ECO:0000313" key="5">
    <source>
        <dbReference type="EMBL" id="NYI08926.1"/>
    </source>
</evidence>
<dbReference type="InterPro" id="IPR036188">
    <property type="entry name" value="FAD/NAD-bd_sf"/>
</dbReference>
<organism evidence="5 6">
    <name type="scientific">Nocardioides marinus</name>
    <dbReference type="NCBI Taxonomy" id="374514"/>
    <lineage>
        <taxon>Bacteria</taxon>
        <taxon>Bacillati</taxon>
        <taxon>Actinomycetota</taxon>
        <taxon>Actinomycetes</taxon>
        <taxon>Propionibacteriales</taxon>
        <taxon>Nocardioidaceae</taxon>
        <taxon>Nocardioides</taxon>
    </lineage>
</organism>
<dbReference type="RefSeq" id="WP_179529975.1">
    <property type="nucleotide sequence ID" value="NZ_BAAAPP010000002.1"/>
</dbReference>
<dbReference type="EMBL" id="JACBZI010000001">
    <property type="protein sequence ID" value="NYI08926.1"/>
    <property type="molecule type" value="Genomic_DNA"/>
</dbReference>
<evidence type="ECO:0000259" key="4">
    <source>
        <dbReference type="Pfam" id="PF01593"/>
    </source>
</evidence>
<feature type="domain" description="Amine oxidase" evidence="4">
    <location>
        <begin position="217"/>
        <end position="319"/>
    </location>
</feature>
<evidence type="ECO:0000256" key="1">
    <source>
        <dbReference type="ARBA" id="ARBA00037217"/>
    </source>
</evidence>
<comment type="function">
    <text evidence="1">Probable oxidoreductase that may play a role as regulator of mitochondrial function.</text>
</comment>
<proteinExistence type="predicted"/>
<comment type="caution">
    <text evidence="5">The sequence shown here is derived from an EMBL/GenBank/DDBJ whole genome shotgun (WGS) entry which is preliminary data.</text>
</comment>
<reference evidence="5 6" key="1">
    <citation type="submission" date="2020-07" db="EMBL/GenBank/DDBJ databases">
        <title>Sequencing the genomes of 1000 actinobacteria strains.</title>
        <authorList>
            <person name="Klenk H.-P."/>
        </authorList>
    </citation>
    <scope>NUCLEOTIDE SEQUENCE [LARGE SCALE GENOMIC DNA]</scope>
    <source>
        <strain evidence="5 6">DSM 18248</strain>
    </source>
</reference>
<dbReference type="Proteomes" id="UP000537326">
    <property type="component" value="Unassembled WGS sequence"/>
</dbReference>